<sequence length="112" mass="12545">MIKREQERCVDSSERAALETYTEHTLLPFTQASGESRLGSSDCFTSGSTPARHYGSFSPVSVNVPHQLGPGYQTLGFRAGPLPRQHFFYAKQRFTEPFVESIQPHVSLLAVW</sequence>
<accession>A0AAD6RDK5</accession>
<evidence type="ECO:0000313" key="2">
    <source>
        <dbReference type="Proteomes" id="UP001164929"/>
    </source>
</evidence>
<dbReference type="AlphaFoldDB" id="A0AAD6RDK5"/>
<dbReference type="Proteomes" id="UP001164929">
    <property type="component" value="Chromosome 2"/>
</dbReference>
<keyword evidence="2" id="KW-1185">Reference proteome</keyword>
<organism evidence="1 2">
    <name type="scientific">Populus alba x Populus x berolinensis</name>
    <dbReference type="NCBI Taxonomy" id="444605"/>
    <lineage>
        <taxon>Eukaryota</taxon>
        <taxon>Viridiplantae</taxon>
        <taxon>Streptophyta</taxon>
        <taxon>Embryophyta</taxon>
        <taxon>Tracheophyta</taxon>
        <taxon>Spermatophyta</taxon>
        <taxon>Magnoliopsida</taxon>
        <taxon>eudicotyledons</taxon>
        <taxon>Gunneridae</taxon>
        <taxon>Pentapetalae</taxon>
        <taxon>rosids</taxon>
        <taxon>fabids</taxon>
        <taxon>Malpighiales</taxon>
        <taxon>Salicaceae</taxon>
        <taxon>Saliceae</taxon>
        <taxon>Populus</taxon>
    </lineage>
</organism>
<dbReference type="EMBL" id="JAQIZT010000002">
    <property type="protein sequence ID" value="KAJ7006791.1"/>
    <property type="molecule type" value="Genomic_DNA"/>
</dbReference>
<comment type="caution">
    <text evidence="1">The sequence shown here is derived from an EMBL/GenBank/DDBJ whole genome shotgun (WGS) entry which is preliminary data.</text>
</comment>
<gene>
    <name evidence="1" type="ORF">NC653_005984</name>
</gene>
<evidence type="ECO:0000313" key="1">
    <source>
        <dbReference type="EMBL" id="KAJ7006791.1"/>
    </source>
</evidence>
<name>A0AAD6RDK5_9ROSI</name>
<reference evidence="1" key="1">
    <citation type="journal article" date="2023" name="Mol. Ecol. Resour.">
        <title>Chromosome-level genome assembly of a triploid poplar Populus alba 'Berolinensis'.</title>
        <authorList>
            <person name="Chen S."/>
            <person name="Yu Y."/>
            <person name="Wang X."/>
            <person name="Wang S."/>
            <person name="Zhang T."/>
            <person name="Zhou Y."/>
            <person name="He R."/>
            <person name="Meng N."/>
            <person name="Wang Y."/>
            <person name="Liu W."/>
            <person name="Liu Z."/>
            <person name="Liu J."/>
            <person name="Guo Q."/>
            <person name="Huang H."/>
            <person name="Sederoff R.R."/>
            <person name="Wang G."/>
            <person name="Qu G."/>
            <person name="Chen S."/>
        </authorList>
    </citation>
    <scope>NUCLEOTIDE SEQUENCE</scope>
    <source>
        <strain evidence="1">SC-2020</strain>
    </source>
</reference>
<protein>
    <submittedName>
        <fullName evidence="1">Uncharacterized protein</fullName>
    </submittedName>
</protein>
<proteinExistence type="predicted"/>